<accession>A0A5P0Y5A3</accession>
<evidence type="ECO:0000259" key="2">
    <source>
        <dbReference type="Pfam" id="PF00534"/>
    </source>
</evidence>
<dbReference type="GO" id="GO:0016757">
    <property type="term" value="F:glycosyltransferase activity"/>
    <property type="evidence" value="ECO:0007669"/>
    <property type="project" value="InterPro"/>
</dbReference>
<dbReference type="PANTHER" id="PTHR46401">
    <property type="entry name" value="GLYCOSYLTRANSFERASE WBBK-RELATED"/>
    <property type="match status" value="1"/>
</dbReference>
<evidence type="ECO:0000313" key="4">
    <source>
        <dbReference type="Proteomes" id="UP000358159"/>
    </source>
</evidence>
<dbReference type="InterPro" id="IPR001296">
    <property type="entry name" value="Glyco_trans_1"/>
</dbReference>
<dbReference type="EMBL" id="VZAZ01000039">
    <property type="protein sequence ID" value="MQO55696.1"/>
    <property type="molecule type" value="Genomic_DNA"/>
</dbReference>
<dbReference type="Proteomes" id="UP000358159">
    <property type="component" value="Unassembled WGS sequence"/>
</dbReference>
<name>A0A5P0Y5A3_9BACT</name>
<evidence type="ECO:0000313" key="3">
    <source>
        <dbReference type="EMBL" id="MQO55696.1"/>
    </source>
</evidence>
<dbReference type="Pfam" id="PF00534">
    <property type="entry name" value="Glycos_transf_1"/>
    <property type="match status" value="1"/>
</dbReference>
<sequence>MKIFYVCHITNLSGASKALLNLVQVVSKDNDVYILLPENKGWLVDELRKIDVKLYFANYGLMWYPRKLKNFFRLHTIKGMWYSLKNMKSAKRYIYNLLQEIQPDIVHCNCGPLDISLDACLKLSIPHVWHLREYQDKDFNCSMFYGKRHFVKRLHTKGNFNIAITNGVFEHFSLRPCDRVIYDGPIDVNKIVNCSKKDKIVLFVGNFLKAKKPDVAIRAFLKFHNVATNYKMYIVGAFLDVNYYNECCKLVEVNAAQPFVKFLGRRDDVYELMAQSEMLIVPSIFEGFGFITAEGMANGCVVLGRNTAGTKEQFDVGLKMTGREIGFRFTTEADLVQCMEKVSKTDCSGMLKAAKNVVLSNYTQGIHAQKVMDYYKKILKTV</sequence>
<comment type="caution">
    <text evidence="3">The sequence shown here is derived from an EMBL/GenBank/DDBJ whole genome shotgun (WGS) entry which is preliminary data.</text>
</comment>
<feature type="domain" description="Glycosyl transferase family 1" evidence="2">
    <location>
        <begin position="194"/>
        <end position="315"/>
    </location>
</feature>
<keyword evidence="1 3" id="KW-0808">Transferase</keyword>
<dbReference type="GO" id="GO:0009103">
    <property type="term" value="P:lipopolysaccharide biosynthetic process"/>
    <property type="evidence" value="ECO:0007669"/>
    <property type="project" value="TreeGrafter"/>
</dbReference>
<dbReference type="RefSeq" id="WP_153072924.1">
    <property type="nucleotide sequence ID" value="NZ_VZAE01000047.1"/>
</dbReference>
<dbReference type="PANTHER" id="PTHR46401:SF2">
    <property type="entry name" value="GLYCOSYLTRANSFERASE WBBK-RELATED"/>
    <property type="match status" value="1"/>
</dbReference>
<dbReference type="SUPFAM" id="SSF53756">
    <property type="entry name" value="UDP-Glycosyltransferase/glycogen phosphorylase"/>
    <property type="match status" value="1"/>
</dbReference>
<dbReference type="AlphaFoldDB" id="A0A5P0Y5A3"/>
<gene>
    <name evidence="3" type="ORF">F7D42_08245</name>
</gene>
<organism evidence="3 4">
    <name type="scientific">Segatella copri</name>
    <dbReference type="NCBI Taxonomy" id="165179"/>
    <lineage>
        <taxon>Bacteria</taxon>
        <taxon>Pseudomonadati</taxon>
        <taxon>Bacteroidota</taxon>
        <taxon>Bacteroidia</taxon>
        <taxon>Bacteroidales</taxon>
        <taxon>Prevotellaceae</taxon>
        <taxon>Segatella</taxon>
    </lineage>
</organism>
<reference evidence="3 4" key="1">
    <citation type="submission" date="2019-09" db="EMBL/GenBank/DDBJ databases">
        <title>Distinct polysaccharide growth profiles of human intestinal Prevotella copri isolates.</title>
        <authorList>
            <person name="Fehlner-Peach H."/>
            <person name="Magnabosco C."/>
            <person name="Raghavan V."/>
            <person name="Scher J.U."/>
            <person name="Tett A."/>
            <person name="Cox L.M."/>
            <person name="Gottsegen C."/>
            <person name="Watters A."/>
            <person name="Wiltshire- Gordon J.D."/>
            <person name="Segata N."/>
            <person name="Bonneau R."/>
            <person name="Littman D.R."/>
        </authorList>
    </citation>
    <scope>NUCLEOTIDE SEQUENCE [LARGE SCALE GENOMIC DNA]</scope>
    <source>
        <strain evidence="3 4">BVe41219</strain>
    </source>
</reference>
<evidence type="ECO:0000256" key="1">
    <source>
        <dbReference type="ARBA" id="ARBA00022679"/>
    </source>
</evidence>
<proteinExistence type="predicted"/>
<dbReference type="Gene3D" id="3.40.50.2000">
    <property type="entry name" value="Glycogen Phosphorylase B"/>
    <property type="match status" value="2"/>
</dbReference>
<protein>
    <submittedName>
        <fullName evidence="3">Glycosyltransferase</fullName>
    </submittedName>
</protein>